<dbReference type="Pfam" id="PF21981">
    <property type="entry name" value="RecX_HTH3"/>
    <property type="match status" value="1"/>
</dbReference>
<protein>
    <recommendedName>
        <fullName evidence="3 5">Regulatory protein RecX</fullName>
    </recommendedName>
</protein>
<dbReference type="Gene3D" id="1.10.10.10">
    <property type="entry name" value="Winged helix-like DNA-binding domain superfamily/Winged helix DNA-binding domain"/>
    <property type="match status" value="3"/>
</dbReference>
<evidence type="ECO:0000256" key="3">
    <source>
        <dbReference type="ARBA" id="ARBA00018111"/>
    </source>
</evidence>
<dbReference type="HAMAP" id="MF_01114">
    <property type="entry name" value="RecX"/>
    <property type="match status" value="1"/>
</dbReference>
<keyword evidence="10" id="KW-1185">Reference proteome</keyword>
<comment type="subcellular location">
    <subcellularLocation>
        <location evidence="1 5">Cytoplasm</location>
    </subcellularLocation>
</comment>
<dbReference type="InterPro" id="IPR003783">
    <property type="entry name" value="Regulatory_RecX"/>
</dbReference>
<dbReference type="PANTHER" id="PTHR33602:SF1">
    <property type="entry name" value="REGULATORY PROTEIN RECX FAMILY PROTEIN"/>
    <property type="match status" value="1"/>
</dbReference>
<evidence type="ECO:0000313" key="10">
    <source>
        <dbReference type="Proteomes" id="UP001149719"/>
    </source>
</evidence>
<accession>A0ABT4JV38</accession>
<comment type="function">
    <text evidence="5">Modulates RecA activity.</text>
</comment>
<feature type="domain" description="RecX second three-helical" evidence="6">
    <location>
        <begin position="55"/>
        <end position="95"/>
    </location>
</feature>
<dbReference type="PANTHER" id="PTHR33602">
    <property type="entry name" value="REGULATORY PROTEIN RECX FAMILY PROTEIN"/>
    <property type="match status" value="1"/>
</dbReference>
<evidence type="ECO:0000313" key="9">
    <source>
        <dbReference type="EMBL" id="MCZ2722081.1"/>
    </source>
</evidence>
<dbReference type="InterPro" id="IPR053924">
    <property type="entry name" value="RecX_HTH_2nd"/>
</dbReference>
<evidence type="ECO:0000256" key="1">
    <source>
        <dbReference type="ARBA" id="ARBA00004496"/>
    </source>
</evidence>
<evidence type="ECO:0000259" key="8">
    <source>
        <dbReference type="Pfam" id="PF21982"/>
    </source>
</evidence>
<sequence length="151" mass="17915">MTKNAMHSLYDIALRKLSYREHSTKELTTKLWEYSEDIELIEEVLALLKDHNYVNDRRFAEIYARSKSSKGIGEIRVRQELKIKGINTEDIANALSQSEIDWFELALKVKNKRQLNHQHLSFTERAKLQRFMQSRGFTFEQIKYAMSDQET</sequence>
<evidence type="ECO:0000256" key="4">
    <source>
        <dbReference type="ARBA" id="ARBA00022490"/>
    </source>
</evidence>
<evidence type="ECO:0000259" key="6">
    <source>
        <dbReference type="Pfam" id="PF02631"/>
    </source>
</evidence>
<organism evidence="9 10">
    <name type="scientific">Marinomonas phaeophyticola</name>
    <dbReference type="NCBI Taxonomy" id="3004091"/>
    <lineage>
        <taxon>Bacteria</taxon>
        <taxon>Pseudomonadati</taxon>
        <taxon>Pseudomonadota</taxon>
        <taxon>Gammaproteobacteria</taxon>
        <taxon>Oceanospirillales</taxon>
        <taxon>Oceanospirillaceae</taxon>
        <taxon>Marinomonas</taxon>
    </lineage>
</organism>
<dbReference type="Pfam" id="PF02631">
    <property type="entry name" value="RecX_HTH2"/>
    <property type="match status" value="1"/>
</dbReference>
<gene>
    <name evidence="5" type="primary">recX</name>
    <name evidence="9" type="ORF">O1D97_10590</name>
</gene>
<name>A0ABT4JV38_9GAMM</name>
<evidence type="ECO:0000256" key="2">
    <source>
        <dbReference type="ARBA" id="ARBA00009695"/>
    </source>
</evidence>
<comment type="caution">
    <text evidence="9">The sequence shown here is derived from an EMBL/GenBank/DDBJ whole genome shotgun (WGS) entry which is preliminary data.</text>
</comment>
<dbReference type="Pfam" id="PF21982">
    <property type="entry name" value="RecX_HTH1"/>
    <property type="match status" value="1"/>
</dbReference>
<evidence type="ECO:0000256" key="5">
    <source>
        <dbReference type="HAMAP-Rule" id="MF_01114"/>
    </source>
</evidence>
<proteinExistence type="inferred from homology"/>
<keyword evidence="4 5" id="KW-0963">Cytoplasm</keyword>
<feature type="domain" description="RecX first three-helical" evidence="8">
    <location>
        <begin position="10"/>
        <end position="46"/>
    </location>
</feature>
<dbReference type="InterPro" id="IPR036388">
    <property type="entry name" value="WH-like_DNA-bd_sf"/>
</dbReference>
<dbReference type="Proteomes" id="UP001149719">
    <property type="component" value="Unassembled WGS sequence"/>
</dbReference>
<dbReference type="InterPro" id="IPR053926">
    <property type="entry name" value="RecX_HTH_1st"/>
</dbReference>
<dbReference type="InterPro" id="IPR053925">
    <property type="entry name" value="RecX_HTH_3rd"/>
</dbReference>
<feature type="domain" description="RecX third three-helical" evidence="7">
    <location>
        <begin position="99"/>
        <end position="146"/>
    </location>
</feature>
<reference evidence="9" key="1">
    <citation type="submission" date="2022-12" db="EMBL/GenBank/DDBJ databases">
        <title>Marinomonas 15G1-11 sp. nov, isolated from marine algae.</title>
        <authorList>
            <person name="Butt M."/>
            <person name="Choi D.G."/>
            <person name="Kim J.M."/>
            <person name="Lee J.K."/>
            <person name="Baek J.H."/>
            <person name="Jeon C.O."/>
        </authorList>
    </citation>
    <scope>NUCLEOTIDE SEQUENCE</scope>
    <source>
        <strain evidence="9">15G1-11</strain>
    </source>
</reference>
<evidence type="ECO:0000259" key="7">
    <source>
        <dbReference type="Pfam" id="PF21981"/>
    </source>
</evidence>
<dbReference type="EMBL" id="JAPUBN010000016">
    <property type="protein sequence ID" value="MCZ2722081.1"/>
    <property type="molecule type" value="Genomic_DNA"/>
</dbReference>
<comment type="similarity">
    <text evidence="2 5">Belongs to the RecX family.</text>
</comment>
<dbReference type="RefSeq" id="WP_269125436.1">
    <property type="nucleotide sequence ID" value="NZ_JAPUBN010000016.1"/>
</dbReference>